<feature type="signal peptide" evidence="1">
    <location>
        <begin position="1"/>
        <end position="25"/>
    </location>
</feature>
<dbReference type="PANTHER" id="PTHR34406:SF1">
    <property type="entry name" value="PROTEIN YCEI"/>
    <property type="match status" value="1"/>
</dbReference>
<feature type="domain" description="Lipid/polyisoprenoid-binding YceI-like" evidence="2">
    <location>
        <begin position="29"/>
        <end position="194"/>
    </location>
</feature>
<dbReference type="SMART" id="SM00867">
    <property type="entry name" value="YceI"/>
    <property type="match status" value="1"/>
</dbReference>
<keyword evidence="4" id="KW-1185">Reference proteome</keyword>
<dbReference type="RefSeq" id="WP_354551740.1">
    <property type="nucleotide sequence ID" value="NZ_JBEPSD010000003.1"/>
</dbReference>
<dbReference type="Proteomes" id="UP001549251">
    <property type="component" value="Unassembled WGS sequence"/>
</dbReference>
<evidence type="ECO:0000313" key="4">
    <source>
        <dbReference type="Proteomes" id="UP001549251"/>
    </source>
</evidence>
<reference evidence="3 4" key="1">
    <citation type="submission" date="2024-06" db="EMBL/GenBank/DDBJ databases">
        <title>Sorghum-associated microbial communities from plants grown in Nebraska, USA.</title>
        <authorList>
            <person name="Schachtman D."/>
        </authorList>
    </citation>
    <scope>NUCLEOTIDE SEQUENCE [LARGE SCALE GENOMIC DNA]</scope>
    <source>
        <strain evidence="3 4">1757</strain>
    </source>
</reference>
<dbReference type="EMBL" id="JBEPSD010000003">
    <property type="protein sequence ID" value="MET4570545.1"/>
    <property type="molecule type" value="Genomic_DNA"/>
</dbReference>
<evidence type="ECO:0000313" key="3">
    <source>
        <dbReference type="EMBL" id="MET4570545.1"/>
    </source>
</evidence>
<dbReference type="Pfam" id="PF04264">
    <property type="entry name" value="YceI"/>
    <property type="match status" value="1"/>
</dbReference>
<gene>
    <name evidence="3" type="ORF">ABIE04_002924</name>
</gene>
<dbReference type="SUPFAM" id="SSF101874">
    <property type="entry name" value="YceI-like"/>
    <property type="match status" value="1"/>
</dbReference>
<proteinExistence type="predicted"/>
<name>A0ABV2Q0Q8_9GAMM</name>
<protein>
    <submittedName>
        <fullName evidence="3">Polyisoprenoid-binding protein YceI</fullName>
    </submittedName>
</protein>
<dbReference type="Gene3D" id="2.40.128.110">
    <property type="entry name" value="Lipid/polyisoprenoid-binding, YceI-like"/>
    <property type="match status" value="1"/>
</dbReference>
<dbReference type="InterPro" id="IPR036761">
    <property type="entry name" value="TTHA0802/YceI-like_sf"/>
</dbReference>
<comment type="caution">
    <text evidence="3">The sequence shown here is derived from an EMBL/GenBank/DDBJ whole genome shotgun (WGS) entry which is preliminary data.</text>
</comment>
<feature type="chain" id="PRO_5045139220" evidence="1">
    <location>
        <begin position="26"/>
        <end position="203"/>
    </location>
</feature>
<accession>A0ABV2Q0Q8</accession>
<keyword evidence="1" id="KW-0732">Signal</keyword>
<evidence type="ECO:0000256" key="1">
    <source>
        <dbReference type="SAM" id="SignalP"/>
    </source>
</evidence>
<dbReference type="InterPro" id="IPR007372">
    <property type="entry name" value="Lipid/polyisoprenoid-bd_YceI"/>
</dbReference>
<sequence>MSRKTHTLAHTLGLLAWLSLTTASAAEVTYQLDPNHTYPSFEADHLGGLSVWRGKFNHSSGTVTLDKAGGNGTVNVVVDMKSADFGQDQLNKGAQGKELFESDTYPTATYQGKLANFVNGAPTAVVGHLTLHGVTRPLTLKINSFKCMPHPMLKREVCGADALATFQRDAFGMDAGKPYGFSMAVTLRIQVEAIAVEGSAPAA</sequence>
<dbReference type="PANTHER" id="PTHR34406">
    <property type="entry name" value="PROTEIN YCEI"/>
    <property type="match status" value="1"/>
</dbReference>
<organism evidence="3 4">
    <name type="scientific">Rhodanobacter soli</name>
    <dbReference type="NCBI Taxonomy" id="590609"/>
    <lineage>
        <taxon>Bacteria</taxon>
        <taxon>Pseudomonadati</taxon>
        <taxon>Pseudomonadota</taxon>
        <taxon>Gammaproteobacteria</taxon>
        <taxon>Lysobacterales</taxon>
        <taxon>Rhodanobacteraceae</taxon>
        <taxon>Rhodanobacter</taxon>
    </lineage>
</organism>
<evidence type="ECO:0000259" key="2">
    <source>
        <dbReference type="SMART" id="SM00867"/>
    </source>
</evidence>